<feature type="domain" description="HTH lysR-type" evidence="6">
    <location>
        <begin position="2"/>
        <end position="59"/>
    </location>
</feature>
<dbReference type="InterPro" id="IPR036388">
    <property type="entry name" value="WH-like_DNA-bd_sf"/>
</dbReference>
<dbReference type="Gene3D" id="1.10.10.10">
    <property type="entry name" value="Winged helix-like DNA-binding domain superfamily/Winged helix DNA-binding domain"/>
    <property type="match status" value="1"/>
</dbReference>
<dbReference type="CDD" id="cd08422">
    <property type="entry name" value="PBP2_CrgA_like"/>
    <property type="match status" value="1"/>
</dbReference>
<keyword evidence="8" id="KW-1185">Reference proteome</keyword>
<dbReference type="PRINTS" id="PR00039">
    <property type="entry name" value="HTHLYSR"/>
</dbReference>
<gene>
    <name evidence="7" type="ORF">CYR32_09180</name>
</gene>
<dbReference type="Pfam" id="PF00126">
    <property type="entry name" value="HTH_1"/>
    <property type="match status" value="1"/>
</dbReference>
<comment type="caution">
    <text evidence="7">The sequence shown here is derived from an EMBL/GenBank/DDBJ whole genome shotgun (WGS) entry which is preliminary data.</text>
</comment>
<keyword evidence="2" id="KW-0678">Repressor</keyword>
<dbReference type="Gene3D" id="3.40.190.290">
    <property type="match status" value="1"/>
</dbReference>
<dbReference type="AlphaFoldDB" id="A0A2N5E5W2"/>
<comment type="similarity">
    <text evidence="1">Belongs to the LysR transcriptional regulatory family.</text>
</comment>
<evidence type="ECO:0000259" key="6">
    <source>
        <dbReference type="PROSITE" id="PS50931"/>
    </source>
</evidence>
<keyword evidence="3" id="KW-0805">Transcription regulation</keyword>
<evidence type="ECO:0000256" key="3">
    <source>
        <dbReference type="ARBA" id="ARBA00023015"/>
    </source>
</evidence>
<evidence type="ECO:0000256" key="2">
    <source>
        <dbReference type="ARBA" id="ARBA00022491"/>
    </source>
</evidence>
<name>A0A2N5E5W2_9GAMM</name>
<accession>A0A2N5E5W2</accession>
<dbReference type="FunFam" id="1.10.10.10:FF:000001">
    <property type="entry name" value="LysR family transcriptional regulator"/>
    <property type="match status" value="1"/>
</dbReference>
<proteinExistence type="inferred from homology"/>
<dbReference type="GO" id="GO:0043565">
    <property type="term" value="F:sequence-specific DNA binding"/>
    <property type="evidence" value="ECO:0007669"/>
    <property type="project" value="TreeGrafter"/>
</dbReference>
<protein>
    <submittedName>
        <fullName evidence="7">LysR family transcriptional regulator</fullName>
    </submittedName>
</protein>
<dbReference type="Proteomes" id="UP000234503">
    <property type="component" value="Unassembled WGS sequence"/>
</dbReference>
<dbReference type="OrthoDB" id="9786526at2"/>
<reference evidence="7 8" key="1">
    <citation type="submission" date="2017-12" db="EMBL/GenBank/DDBJ databases">
        <title>Characterization of six clinical isolates of Enterochimera gen. nov., a novel genus of the Yersiniaciae family and the three species Enterochimera arupensis sp. nov., Enterochimera coloradensis sp. nov, and Enterochimera californica sp. nov.</title>
        <authorList>
            <person name="Rossi A."/>
            <person name="Fisher M."/>
        </authorList>
    </citation>
    <scope>NUCLEOTIDE SEQUENCE [LARGE SCALE GENOMIC DNA]</scope>
    <source>
        <strain evidence="8">2016-Iso4</strain>
    </source>
</reference>
<dbReference type="Pfam" id="PF03466">
    <property type="entry name" value="LysR_substrate"/>
    <property type="match status" value="1"/>
</dbReference>
<dbReference type="InterPro" id="IPR058163">
    <property type="entry name" value="LysR-type_TF_proteobact-type"/>
</dbReference>
<dbReference type="InterPro" id="IPR036390">
    <property type="entry name" value="WH_DNA-bd_sf"/>
</dbReference>
<dbReference type="PROSITE" id="PS50931">
    <property type="entry name" value="HTH_LYSR"/>
    <property type="match status" value="1"/>
</dbReference>
<evidence type="ECO:0000313" key="7">
    <source>
        <dbReference type="EMBL" id="PLR36516.1"/>
    </source>
</evidence>
<evidence type="ECO:0000256" key="4">
    <source>
        <dbReference type="ARBA" id="ARBA00023125"/>
    </source>
</evidence>
<dbReference type="EMBL" id="PJZH01000006">
    <property type="protein sequence ID" value="PLR36516.1"/>
    <property type="molecule type" value="Genomic_DNA"/>
</dbReference>
<dbReference type="PANTHER" id="PTHR30537">
    <property type="entry name" value="HTH-TYPE TRANSCRIPTIONAL REGULATOR"/>
    <property type="match status" value="1"/>
</dbReference>
<dbReference type="GO" id="GO:0003700">
    <property type="term" value="F:DNA-binding transcription factor activity"/>
    <property type="evidence" value="ECO:0007669"/>
    <property type="project" value="InterPro"/>
</dbReference>
<sequence>MLNLQRLAIFVAVVEAGSFTTAALSLGQTRAAVSANLKQLEQELGVALLTRSTRRLALTEAGGRFYDHSRQLLHAAEVALDAVRRDHQGLEGTLHVASTPEYGAHAVVPALAAFARRHPRLRIRHSASSRHTDLIAARVDVAIRLGSLHDSSHHAALIGRFPILPVASPEYLARHPVRDLAGLARAHWVAHARLPSPLSWPVTTPQGEAVLFEAEGGAALTADSAAALLAFALQGAGVALLPAWLVQPLIEQGRLTVLLPGHRFPEQGISALYPNTRHVPEKVREFIDFLKGWVKSEQVKA</sequence>
<keyword evidence="4" id="KW-0238">DNA-binding</keyword>
<evidence type="ECO:0000256" key="1">
    <source>
        <dbReference type="ARBA" id="ARBA00009437"/>
    </source>
</evidence>
<evidence type="ECO:0000313" key="8">
    <source>
        <dbReference type="Proteomes" id="UP000234503"/>
    </source>
</evidence>
<dbReference type="SUPFAM" id="SSF53850">
    <property type="entry name" value="Periplasmic binding protein-like II"/>
    <property type="match status" value="1"/>
</dbReference>
<organism evidence="7 8">
    <name type="scientific">Chimaeribacter coloradensis</name>
    <dbReference type="NCBI Taxonomy" id="2060068"/>
    <lineage>
        <taxon>Bacteria</taxon>
        <taxon>Pseudomonadati</taxon>
        <taxon>Pseudomonadota</taxon>
        <taxon>Gammaproteobacteria</taxon>
        <taxon>Enterobacterales</taxon>
        <taxon>Yersiniaceae</taxon>
        <taxon>Chimaeribacter</taxon>
    </lineage>
</organism>
<dbReference type="InterPro" id="IPR000847">
    <property type="entry name" value="LysR_HTH_N"/>
</dbReference>
<dbReference type="InterPro" id="IPR005119">
    <property type="entry name" value="LysR_subst-bd"/>
</dbReference>
<keyword evidence="5" id="KW-0804">Transcription</keyword>
<evidence type="ECO:0000256" key="5">
    <source>
        <dbReference type="ARBA" id="ARBA00023163"/>
    </source>
</evidence>
<dbReference type="SUPFAM" id="SSF46785">
    <property type="entry name" value="Winged helix' DNA-binding domain"/>
    <property type="match status" value="1"/>
</dbReference>
<dbReference type="PANTHER" id="PTHR30537:SF66">
    <property type="entry name" value="IRON-REGULATED VIRULENCE REGULATORY PROTEIN IRGB"/>
    <property type="match status" value="1"/>
</dbReference>
<dbReference type="GO" id="GO:0006351">
    <property type="term" value="P:DNA-templated transcription"/>
    <property type="evidence" value="ECO:0007669"/>
    <property type="project" value="TreeGrafter"/>
</dbReference>
<dbReference type="RefSeq" id="WP_101824090.1">
    <property type="nucleotide sequence ID" value="NZ_PJZH01000006.1"/>
</dbReference>